<comment type="caution">
    <text evidence="1">The sequence shown here is derived from an EMBL/GenBank/DDBJ whole genome shotgun (WGS) entry which is preliminary data.</text>
</comment>
<name>A0A9D4R7V6_DREPO</name>
<evidence type="ECO:0000313" key="1">
    <source>
        <dbReference type="EMBL" id="KAH3858301.1"/>
    </source>
</evidence>
<dbReference type="AlphaFoldDB" id="A0A9D4R7V6"/>
<gene>
    <name evidence="1" type="ORF">DPMN_100923</name>
</gene>
<reference evidence="1" key="2">
    <citation type="submission" date="2020-11" db="EMBL/GenBank/DDBJ databases">
        <authorList>
            <person name="McCartney M.A."/>
            <person name="Auch B."/>
            <person name="Kono T."/>
            <person name="Mallez S."/>
            <person name="Becker A."/>
            <person name="Gohl D.M."/>
            <person name="Silverstein K.A.T."/>
            <person name="Koren S."/>
            <person name="Bechman K.B."/>
            <person name="Herman A."/>
            <person name="Abrahante J.E."/>
            <person name="Garbe J."/>
        </authorList>
    </citation>
    <scope>NUCLEOTIDE SEQUENCE</scope>
    <source>
        <strain evidence="1">Duluth1</strain>
        <tissue evidence="1">Whole animal</tissue>
    </source>
</reference>
<accession>A0A9D4R7V6</accession>
<reference evidence="1" key="1">
    <citation type="journal article" date="2019" name="bioRxiv">
        <title>The Genome of the Zebra Mussel, Dreissena polymorpha: A Resource for Invasive Species Research.</title>
        <authorList>
            <person name="McCartney M.A."/>
            <person name="Auch B."/>
            <person name="Kono T."/>
            <person name="Mallez S."/>
            <person name="Zhang Y."/>
            <person name="Obille A."/>
            <person name="Becker A."/>
            <person name="Abrahante J.E."/>
            <person name="Garbe J."/>
            <person name="Badalamenti J.P."/>
            <person name="Herman A."/>
            <person name="Mangelson H."/>
            <person name="Liachko I."/>
            <person name="Sullivan S."/>
            <person name="Sone E.D."/>
            <person name="Koren S."/>
            <person name="Silverstein K.A.T."/>
            <person name="Beckman K.B."/>
            <person name="Gohl D.M."/>
        </authorList>
    </citation>
    <scope>NUCLEOTIDE SEQUENCE</scope>
    <source>
        <strain evidence="1">Duluth1</strain>
        <tissue evidence="1">Whole animal</tissue>
    </source>
</reference>
<dbReference type="Proteomes" id="UP000828390">
    <property type="component" value="Unassembled WGS sequence"/>
</dbReference>
<protein>
    <submittedName>
        <fullName evidence="1">Uncharacterized protein</fullName>
    </submittedName>
</protein>
<evidence type="ECO:0000313" key="2">
    <source>
        <dbReference type="Proteomes" id="UP000828390"/>
    </source>
</evidence>
<dbReference type="EMBL" id="JAIWYP010000003">
    <property type="protein sequence ID" value="KAH3858301.1"/>
    <property type="molecule type" value="Genomic_DNA"/>
</dbReference>
<organism evidence="1 2">
    <name type="scientific">Dreissena polymorpha</name>
    <name type="common">Zebra mussel</name>
    <name type="synonym">Mytilus polymorpha</name>
    <dbReference type="NCBI Taxonomy" id="45954"/>
    <lineage>
        <taxon>Eukaryota</taxon>
        <taxon>Metazoa</taxon>
        <taxon>Spiralia</taxon>
        <taxon>Lophotrochozoa</taxon>
        <taxon>Mollusca</taxon>
        <taxon>Bivalvia</taxon>
        <taxon>Autobranchia</taxon>
        <taxon>Heteroconchia</taxon>
        <taxon>Euheterodonta</taxon>
        <taxon>Imparidentia</taxon>
        <taxon>Neoheterodontei</taxon>
        <taxon>Myida</taxon>
        <taxon>Dreissenoidea</taxon>
        <taxon>Dreissenidae</taxon>
        <taxon>Dreissena</taxon>
    </lineage>
</organism>
<proteinExistence type="predicted"/>
<sequence>MAPSLSYLESLRSKVLESKTTRQRQQNKRYFSIDDEIEALYQTKILCCQMPRALLKTMWYNY</sequence>
<keyword evidence="2" id="KW-1185">Reference proteome</keyword>